<gene>
    <name evidence="2" type="ORF">Naga_101842g1</name>
</gene>
<dbReference type="Proteomes" id="UP000019335">
    <property type="component" value="Unassembled WGS sequence"/>
</dbReference>
<proteinExistence type="predicted"/>
<reference evidence="2 3" key="1">
    <citation type="journal article" date="2014" name="Mol. Plant">
        <title>Chromosome Scale Genome Assembly and Transcriptome Profiling of Nannochloropsis gaditana in Nitrogen Depletion.</title>
        <authorList>
            <person name="Corteggiani Carpinelli E."/>
            <person name="Telatin A."/>
            <person name="Vitulo N."/>
            <person name="Forcato C."/>
            <person name="D'Angelo M."/>
            <person name="Schiavon R."/>
            <person name="Vezzi A."/>
            <person name="Giacometti G.M."/>
            <person name="Morosinotto T."/>
            <person name="Valle G."/>
        </authorList>
    </citation>
    <scope>NUCLEOTIDE SEQUENCE [LARGE SCALE GENOMIC DNA]</scope>
    <source>
        <strain evidence="2 3">B-31</strain>
    </source>
</reference>
<evidence type="ECO:0000313" key="2">
    <source>
        <dbReference type="EMBL" id="EWM20289.1"/>
    </source>
</evidence>
<protein>
    <submittedName>
        <fullName evidence="2">Uncharacterized protein</fullName>
    </submittedName>
</protein>
<feature type="region of interest" description="Disordered" evidence="1">
    <location>
        <begin position="48"/>
        <end position="67"/>
    </location>
</feature>
<dbReference type="EMBL" id="AZIL01003237">
    <property type="protein sequence ID" value="EWM20289.1"/>
    <property type="molecule type" value="Genomic_DNA"/>
</dbReference>
<organism evidence="2 3">
    <name type="scientific">Nannochloropsis gaditana</name>
    <dbReference type="NCBI Taxonomy" id="72520"/>
    <lineage>
        <taxon>Eukaryota</taxon>
        <taxon>Sar</taxon>
        <taxon>Stramenopiles</taxon>
        <taxon>Ochrophyta</taxon>
        <taxon>Eustigmatophyceae</taxon>
        <taxon>Eustigmatales</taxon>
        <taxon>Monodopsidaceae</taxon>
        <taxon>Nannochloropsis</taxon>
    </lineage>
</organism>
<keyword evidence="3" id="KW-1185">Reference proteome</keyword>
<name>W7TH51_9STRA</name>
<feature type="non-terminal residue" evidence="2">
    <location>
        <position position="1"/>
    </location>
</feature>
<sequence>NLPPHLPPSLPPYQARHCLIFPFSLLVMSVADSIRQRGGWEGTAFEEDEVEARRVGEREKEGEVKENGTKGACTAFECTGRTPLGLAREVGAQVTEESHEGPKCFLGRGVVKRNEGQWA</sequence>
<dbReference type="AlphaFoldDB" id="W7TH51"/>
<comment type="caution">
    <text evidence="2">The sequence shown here is derived from an EMBL/GenBank/DDBJ whole genome shotgun (WGS) entry which is preliminary data.</text>
</comment>
<accession>W7TH51</accession>
<evidence type="ECO:0000256" key="1">
    <source>
        <dbReference type="SAM" id="MobiDB-lite"/>
    </source>
</evidence>
<feature type="compositionally biased region" description="Basic and acidic residues" evidence="1">
    <location>
        <begin position="51"/>
        <end position="67"/>
    </location>
</feature>
<evidence type="ECO:0000313" key="3">
    <source>
        <dbReference type="Proteomes" id="UP000019335"/>
    </source>
</evidence>